<dbReference type="InterPro" id="IPR001360">
    <property type="entry name" value="Glyco_hydro_1"/>
</dbReference>
<evidence type="ECO:0000256" key="1">
    <source>
        <dbReference type="ARBA" id="ARBA00000448"/>
    </source>
</evidence>
<evidence type="ECO:0000256" key="6">
    <source>
        <dbReference type="ARBA" id="ARBA00023180"/>
    </source>
</evidence>
<dbReference type="FunFam" id="3.20.20.80:FF:000069">
    <property type="entry name" value="Beta-glucosidase 1"/>
    <property type="match status" value="1"/>
</dbReference>
<protein>
    <recommendedName>
        <fullName evidence="3">beta-glucosidase</fullName>
        <ecNumber evidence="3">3.2.1.21</ecNumber>
    </recommendedName>
</protein>
<evidence type="ECO:0000256" key="7">
    <source>
        <dbReference type="ARBA" id="ARBA00023295"/>
    </source>
</evidence>
<gene>
    <name evidence="10" type="ORF">SAY87_013657</name>
</gene>
<dbReference type="PANTHER" id="PTHR10353">
    <property type="entry name" value="GLYCOSYL HYDROLASE"/>
    <property type="match status" value="1"/>
</dbReference>
<reference evidence="10 11" key="1">
    <citation type="journal article" date="2023" name="Hortic Res">
        <title>Pangenome of water caltrop reveals structural variations and asymmetric subgenome divergence after allopolyploidization.</title>
        <authorList>
            <person name="Zhang X."/>
            <person name="Chen Y."/>
            <person name="Wang L."/>
            <person name="Yuan Y."/>
            <person name="Fang M."/>
            <person name="Shi L."/>
            <person name="Lu R."/>
            <person name="Comes H.P."/>
            <person name="Ma Y."/>
            <person name="Chen Y."/>
            <person name="Huang G."/>
            <person name="Zhou Y."/>
            <person name="Zheng Z."/>
            <person name="Qiu Y."/>
        </authorList>
    </citation>
    <scope>NUCLEOTIDE SEQUENCE [LARGE SCALE GENOMIC DNA]</scope>
    <source>
        <tissue evidence="10">Roots</tissue>
    </source>
</reference>
<dbReference type="EMBL" id="JAXIOK010000008">
    <property type="protein sequence ID" value="KAK4764219.1"/>
    <property type="molecule type" value="Genomic_DNA"/>
</dbReference>
<comment type="similarity">
    <text evidence="2 8">Belongs to the glycosyl hydrolase 1 family.</text>
</comment>
<dbReference type="InterPro" id="IPR033132">
    <property type="entry name" value="GH_1_N_CS"/>
</dbReference>
<keyword evidence="7" id="KW-0326">Glycosidase</keyword>
<feature type="signal peptide" evidence="9">
    <location>
        <begin position="1"/>
        <end position="22"/>
    </location>
</feature>
<dbReference type="EC" id="3.2.1.21" evidence="3"/>
<dbReference type="Proteomes" id="UP001345219">
    <property type="component" value="Chromosome 11"/>
</dbReference>
<dbReference type="Pfam" id="PF00232">
    <property type="entry name" value="Glyco_hydro_1"/>
    <property type="match status" value="1"/>
</dbReference>
<evidence type="ECO:0000256" key="8">
    <source>
        <dbReference type="RuleBase" id="RU003690"/>
    </source>
</evidence>
<keyword evidence="4 9" id="KW-0732">Signal</keyword>
<evidence type="ECO:0000313" key="10">
    <source>
        <dbReference type="EMBL" id="KAK4764219.1"/>
    </source>
</evidence>
<dbReference type="GO" id="GO:0008422">
    <property type="term" value="F:beta-glucosidase activity"/>
    <property type="evidence" value="ECO:0007669"/>
    <property type="project" value="UniProtKB-EC"/>
</dbReference>
<keyword evidence="6" id="KW-0325">Glycoprotein</keyword>
<dbReference type="PROSITE" id="PS00653">
    <property type="entry name" value="GLYCOSYL_HYDROL_F1_2"/>
    <property type="match status" value="1"/>
</dbReference>
<dbReference type="AlphaFoldDB" id="A0AAN7KFE5"/>
<comment type="caution">
    <text evidence="10">The sequence shown here is derived from an EMBL/GenBank/DDBJ whole genome shotgun (WGS) entry which is preliminary data.</text>
</comment>
<evidence type="ECO:0000256" key="2">
    <source>
        <dbReference type="ARBA" id="ARBA00010838"/>
    </source>
</evidence>
<evidence type="ECO:0000256" key="5">
    <source>
        <dbReference type="ARBA" id="ARBA00022801"/>
    </source>
</evidence>
<organism evidence="10 11">
    <name type="scientific">Trapa incisa</name>
    <dbReference type="NCBI Taxonomy" id="236973"/>
    <lineage>
        <taxon>Eukaryota</taxon>
        <taxon>Viridiplantae</taxon>
        <taxon>Streptophyta</taxon>
        <taxon>Embryophyta</taxon>
        <taxon>Tracheophyta</taxon>
        <taxon>Spermatophyta</taxon>
        <taxon>Magnoliopsida</taxon>
        <taxon>eudicotyledons</taxon>
        <taxon>Gunneridae</taxon>
        <taxon>Pentapetalae</taxon>
        <taxon>rosids</taxon>
        <taxon>malvids</taxon>
        <taxon>Myrtales</taxon>
        <taxon>Lythraceae</taxon>
        <taxon>Trapa</taxon>
    </lineage>
</organism>
<proteinExistence type="inferred from homology"/>
<keyword evidence="11" id="KW-1185">Reference proteome</keyword>
<evidence type="ECO:0000256" key="4">
    <source>
        <dbReference type="ARBA" id="ARBA00022729"/>
    </source>
</evidence>
<feature type="chain" id="PRO_5043054285" description="beta-glucosidase" evidence="9">
    <location>
        <begin position="23"/>
        <end position="521"/>
    </location>
</feature>
<dbReference type="PANTHER" id="PTHR10353:SF325">
    <property type="entry name" value="BETA-GLUCOSIDASE 11-LIKE"/>
    <property type="match status" value="1"/>
</dbReference>
<keyword evidence="5" id="KW-0378">Hydrolase</keyword>
<evidence type="ECO:0000313" key="11">
    <source>
        <dbReference type="Proteomes" id="UP001345219"/>
    </source>
</evidence>
<evidence type="ECO:0000256" key="3">
    <source>
        <dbReference type="ARBA" id="ARBA00012744"/>
    </source>
</evidence>
<comment type="catalytic activity">
    <reaction evidence="1">
        <text>Hydrolysis of terminal, non-reducing beta-D-glucosyl residues with release of beta-D-glucose.</text>
        <dbReference type="EC" id="3.2.1.21"/>
    </reaction>
</comment>
<dbReference type="Gene3D" id="3.20.20.80">
    <property type="entry name" value="Glycosidases"/>
    <property type="match status" value="1"/>
</dbReference>
<name>A0AAN7KFE5_9MYRT</name>
<dbReference type="GO" id="GO:0005975">
    <property type="term" value="P:carbohydrate metabolic process"/>
    <property type="evidence" value="ECO:0007669"/>
    <property type="project" value="InterPro"/>
</dbReference>
<dbReference type="PRINTS" id="PR00131">
    <property type="entry name" value="GLHYDRLASE1"/>
</dbReference>
<dbReference type="InterPro" id="IPR017853">
    <property type="entry name" value="GH"/>
</dbReference>
<evidence type="ECO:0000256" key="9">
    <source>
        <dbReference type="SAM" id="SignalP"/>
    </source>
</evidence>
<accession>A0AAN7KFE5</accession>
<dbReference type="SUPFAM" id="SSF51445">
    <property type="entry name" value="(Trans)glycosidases"/>
    <property type="match status" value="1"/>
</dbReference>
<sequence>MMWKLCKVLILIVSFGVGKVTAADKYIRRDFPPEFVFGAGTSAYQGEGAAKEDGRTPSIFDAFSHSGVTRGANGDVACDQYHKYKEDVQLMAEMGLEAYRFSISWSRLIPNGRGSINPKGLQYYNNLINELISHGIQPHVTLHHSDFPQALEDEYGGWISRRMVLDFEAYADVCFREFGDRVRHWTTFNEANVFAQMGYDYGFLPPQRCSSLPGLYNCQKGNSSTEPYLVAHNILLAHASAARLYGKKYRNKQNGYIGFNLLAFHFRPWTNKTEDIVATQRANDFYLGWFADPLMFGDYPDTMKKNAGSRLPSFNGAESSLINGSADFLAINFYSAIKVKDNPGSLDIHPRDYKGDIAVQLDFSLNNFTEFEFPVIPWALEGVLEYFKQKYGNPPMYIHESGQRMKRNSTLEDWPRVQCMQGYIGVVLDSLRNGSDVRGYFVWSFLDVFELLDGYEAGFGLYYVDLDDPSRRRYRKRSARWYSAFLRGGAVSPASASLIGLMGGPENASSSASSPDHRLIQ</sequence>